<evidence type="ECO:0000313" key="4">
    <source>
        <dbReference type="Proteomes" id="UP000240481"/>
    </source>
</evidence>
<evidence type="ECO:0000256" key="1">
    <source>
        <dbReference type="SAM" id="MobiDB-lite"/>
    </source>
</evidence>
<feature type="compositionally biased region" description="Low complexity" evidence="1">
    <location>
        <begin position="1"/>
        <end position="27"/>
    </location>
</feature>
<dbReference type="AlphaFoldDB" id="A0A0J8V756"/>
<evidence type="ECO:0000313" key="3">
    <source>
        <dbReference type="EMBL" id="PSW19102.1"/>
    </source>
</evidence>
<keyword evidence="4" id="KW-1185">Reference proteome</keyword>
<proteinExistence type="predicted"/>
<dbReference type="OrthoDB" id="6107847at2"/>
<feature type="region of interest" description="Disordered" evidence="1">
    <location>
        <begin position="1"/>
        <end position="32"/>
    </location>
</feature>
<accession>A0A0J8V756</accession>
<dbReference type="Proteomes" id="UP000240481">
    <property type="component" value="Unassembled WGS sequence"/>
</dbReference>
<sequence>MGGSSRSSNKTKNVTNTTTTTHNTSGTAGVSGDNTGVVLSGVSNSSVNVSLTDHGAVTKAGELAELALTSNAEVSKSALDKTAEVSKNAIKSVSDSNHENLQVLAGMSGQQAKQNSANLEALRELAQAKSDGGQVQTSSQMVKVVFAVALAAVAVVYLGGKGT</sequence>
<keyword evidence="2" id="KW-0472">Membrane</keyword>
<dbReference type="STRING" id="680026.AB733_20070"/>
<reference evidence="3 4" key="1">
    <citation type="submission" date="2018-01" db="EMBL/GenBank/DDBJ databases">
        <title>Whole genome sequencing of Histamine producing bacteria.</title>
        <authorList>
            <person name="Butler K."/>
        </authorList>
    </citation>
    <scope>NUCLEOTIDE SEQUENCE [LARGE SCALE GENOMIC DNA]</scope>
    <source>
        <strain evidence="3 4">DSM 24669</strain>
    </source>
</reference>
<keyword evidence="2" id="KW-1133">Transmembrane helix</keyword>
<protein>
    <submittedName>
        <fullName evidence="3">Chemotaxis protein</fullName>
    </submittedName>
</protein>
<dbReference type="RefSeq" id="WP_048900384.1">
    <property type="nucleotide sequence ID" value="NZ_AP024852.1"/>
</dbReference>
<keyword evidence="2" id="KW-0812">Transmembrane</keyword>
<organism evidence="3 4">
    <name type="scientific">Photobacterium swingsii</name>
    <dbReference type="NCBI Taxonomy" id="680026"/>
    <lineage>
        <taxon>Bacteria</taxon>
        <taxon>Pseudomonadati</taxon>
        <taxon>Pseudomonadota</taxon>
        <taxon>Gammaproteobacteria</taxon>
        <taxon>Vibrionales</taxon>
        <taxon>Vibrionaceae</taxon>
        <taxon>Photobacterium</taxon>
    </lineage>
</organism>
<name>A0A0J8V756_9GAMM</name>
<feature type="transmembrane region" description="Helical" evidence="2">
    <location>
        <begin position="141"/>
        <end position="160"/>
    </location>
</feature>
<comment type="caution">
    <text evidence="3">The sequence shown here is derived from an EMBL/GenBank/DDBJ whole genome shotgun (WGS) entry which is preliminary data.</text>
</comment>
<evidence type="ECO:0000256" key="2">
    <source>
        <dbReference type="SAM" id="Phobius"/>
    </source>
</evidence>
<gene>
    <name evidence="3" type="ORF">C9I94_23820</name>
</gene>
<dbReference type="EMBL" id="PYLZ01000021">
    <property type="protein sequence ID" value="PSW19102.1"/>
    <property type="molecule type" value="Genomic_DNA"/>
</dbReference>